<feature type="transmembrane region" description="Helical" evidence="1">
    <location>
        <begin position="57"/>
        <end position="85"/>
    </location>
</feature>
<comment type="caution">
    <text evidence="2">The sequence shown here is derived from an EMBL/GenBank/DDBJ whole genome shotgun (WGS) entry which is preliminary data.</text>
</comment>
<keyword evidence="1" id="KW-0472">Membrane</keyword>
<keyword evidence="1" id="KW-1133">Transmembrane helix</keyword>
<gene>
    <name evidence="2" type="ORF">GCM10023321_57010</name>
</gene>
<keyword evidence="3" id="KW-1185">Reference proteome</keyword>
<name>A0ABP9QRE7_9PSEU</name>
<dbReference type="EMBL" id="BAABJP010000031">
    <property type="protein sequence ID" value="GAA5166113.1"/>
    <property type="molecule type" value="Genomic_DNA"/>
</dbReference>
<keyword evidence="1" id="KW-0812">Transmembrane</keyword>
<evidence type="ECO:0000256" key="1">
    <source>
        <dbReference type="SAM" id="Phobius"/>
    </source>
</evidence>
<dbReference type="Proteomes" id="UP001428817">
    <property type="component" value="Unassembled WGS sequence"/>
</dbReference>
<evidence type="ECO:0000313" key="3">
    <source>
        <dbReference type="Proteomes" id="UP001428817"/>
    </source>
</evidence>
<reference evidence="3" key="1">
    <citation type="journal article" date="2019" name="Int. J. Syst. Evol. Microbiol.">
        <title>The Global Catalogue of Microorganisms (GCM) 10K type strain sequencing project: providing services to taxonomists for standard genome sequencing and annotation.</title>
        <authorList>
            <consortium name="The Broad Institute Genomics Platform"/>
            <consortium name="The Broad Institute Genome Sequencing Center for Infectious Disease"/>
            <person name="Wu L."/>
            <person name="Ma J."/>
        </authorList>
    </citation>
    <scope>NUCLEOTIDE SEQUENCE [LARGE SCALE GENOMIC DNA]</scope>
    <source>
        <strain evidence="3">JCM 18303</strain>
    </source>
</reference>
<dbReference type="Pfam" id="PF14325">
    <property type="entry name" value="DUF4383"/>
    <property type="match status" value="1"/>
</dbReference>
<feature type="transmembrane region" description="Helical" evidence="1">
    <location>
        <begin position="92"/>
        <end position="114"/>
    </location>
</feature>
<sequence length="169" mass="17661">MPGTARVTIPRYLADVRRSPGQVLLLLMSLWFVSNGPAAFAMCPSFSFGPHMTSCTVMVFGFIPVTVNGWHALFHFVTGIAGVFLAHRPRAAFAYGIGCGWFYLLVAGLGLAGGDNVLHFMAVDTFGNWIHAAEGGLVITAAALTARRAAGGITHDAITLAPAAPDGSG</sequence>
<proteinExistence type="predicted"/>
<evidence type="ECO:0008006" key="4">
    <source>
        <dbReference type="Google" id="ProtNLM"/>
    </source>
</evidence>
<feature type="transmembrane region" description="Helical" evidence="1">
    <location>
        <begin position="126"/>
        <end position="146"/>
    </location>
</feature>
<protein>
    <recommendedName>
        <fullName evidence="4">DUF4383 domain-containing protein</fullName>
    </recommendedName>
</protein>
<accession>A0ABP9QRE7</accession>
<evidence type="ECO:0000313" key="2">
    <source>
        <dbReference type="EMBL" id="GAA5166113.1"/>
    </source>
</evidence>
<organism evidence="2 3">
    <name type="scientific">Pseudonocardia eucalypti</name>
    <dbReference type="NCBI Taxonomy" id="648755"/>
    <lineage>
        <taxon>Bacteria</taxon>
        <taxon>Bacillati</taxon>
        <taxon>Actinomycetota</taxon>
        <taxon>Actinomycetes</taxon>
        <taxon>Pseudonocardiales</taxon>
        <taxon>Pseudonocardiaceae</taxon>
        <taxon>Pseudonocardia</taxon>
    </lineage>
</organism>